<evidence type="ECO:0000313" key="5">
    <source>
        <dbReference type="EMBL" id="KAL3281304.1"/>
    </source>
</evidence>
<feature type="compositionally biased region" description="Basic and acidic residues" evidence="3">
    <location>
        <begin position="3231"/>
        <end position="3246"/>
    </location>
</feature>
<keyword evidence="6" id="KW-1185">Reference proteome</keyword>
<feature type="compositionally biased region" description="Polar residues" evidence="3">
    <location>
        <begin position="3517"/>
        <end position="3530"/>
    </location>
</feature>
<dbReference type="GO" id="GO:0008270">
    <property type="term" value="F:zinc ion binding"/>
    <property type="evidence" value="ECO:0007669"/>
    <property type="project" value="UniProtKB-KW"/>
</dbReference>
<feature type="compositionally biased region" description="Polar residues" evidence="3">
    <location>
        <begin position="3247"/>
        <end position="3256"/>
    </location>
</feature>
<comment type="caution">
    <text evidence="5">The sequence shown here is derived from an EMBL/GenBank/DDBJ whole genome shotgun (WGS) entry which is preliminary data.</text>
</comment>
<feature type="domain" description="C2H2-type" evidence="4">
    <location>
        <begin position="2689"/>
        <end position="2718"/>
    </location>
</feature>
<evidence type="ECO:0000313" key="6">
    <source>
        <dbReference type="Proteomes" id="UP001516400"/>
    </source>
</evidence>
<feature type="compositionally biased region" description="Basic residues" evidence="3">
    <location>
        <begin position="3367"/>
        <end position="3381"/>
    </location>
</feature>
<reference evidence="5 6" key="1">
    <citation type="journal article" date="2021" name="BMC Biol.">
        <title>Horizontally acquired antibacterial genes associated with adaptive radiation of ladybird beetles.</title>
        <authorList>
            <person name="Li H.S."/>
            <person name="Tang X.F."/>
            <person name="Huang Y.H."/>
            <person name="Xu Z.Y."/>
            <person name="Chen M.L."/>
            <person name="Du X.Y."/>
            <person name="Qiu B.Y."/>
            <person name="Chen P.T."/>
            <person name="Zhang W."/>
            <person name="Slipinski A."/>
            <person name="Escalona H.E."/>
            <person name="Waterhouse R.M."/>
            <person name="Zwick A."/>
            <person name="Pang H."/>
        </authorList>
    </citation>
    <scope>NUCLEOTIDE SEQUENCE [LARGE SCALE GENOMIC DNA]</scope>
    <source>
        <strain evidence="5">SYSU2018</strain>
    </source>
</reference>
<dbReference type="InterPro" id="IPR013087">
    <property type="entry name" value="Znf_C2H2_type"/>
</dbReference>
<evidence type="ECO:0000259" key="4">
    <source>
        <dbReference type="PROSITE" id="PS50157"/>
    </source>
</evidence>
<feature type="region of interest" description="Disordered" evidence="3">
    <location>
        <begin position="2354"/>
        <end position="2376"/>
    </location>
</feature>
<sequence>MIEKLPQSEVRKEKQTPTTSKLSNKRKLRSSFRKVIDRVKKLKLDNPGSSAPIEPAKDMNVRTLNSFLGQGTKEKEQLATVLVPLVEEPKENPPSTPAFVQNAMDNNSPTEESLIPENIFNLDHNSENLLQAKSPLETSTDEIKKNETKNLFETITEMKDCKITEDYPKETKESETEVGITVEITKTEEVVESLRSTSPAPNVTENSKEMSLLSIETSSKSDKSPLLSPVLSPSMLSPKMKGKLRKPNRGLNDCIAMLTKKAFEETHKEESAKPIEGAPVEDNKNIAHKFVRENECILKIPVFQGEKQKYLQDEVLDLSKPKKDLKMKIPSSKSDAPDLSNLTYPQFWNSVVQTNTESIHSNNSITKEETTKFWNPMNNSIPTIIPKVISEKAILKIPKIVESSWNSVDDIIQKVVENSCESSVIKTKIPLESKISSELLNSIDKIIEEVVKGDLETNTKEGRNENFNCMIEKASPDLIEDKMSKQKSKKITRKIKFAKQKCFEEKTSIVSENNETVIKTNEKADEISDVPIIPNTKENNTTETEESVDNSKTIECEQEQKCAISDNENVDSPKKSNDSLNNLISKEMNISQTDRFSPDSSECKSVDFNRGFMVQTVQPSVKKKGKNKKIGQERRRHFRKTKQISSEKHDNLLKNEENVQEVLNTSSPISNPDHSIGPNLLQENEPEVLEAKDIPTEMSELSGEIAVLEHSANQTNIESVNDSLQKSEINSESKSGITSSDIVGSIETLGIAHSQIVARELSENKTPVLDDEEPIILEEKVIAENVDKSILTDSEDELPLVVLKNKSKFEKNARDIKVDIPSEQLVNIDDVQTHEKPRDSLKELVIDTEEDKKINIGKTIQVADNISSPLNKLITGELPFSTEPEKEKDPNIDSSLCESEVTDVKDSLLSSPKISKTKKNIIRRSPRKLIVRSSTIVKKIKCIKSKKSKNSVKTKLGVNFSEEVEDLGEKLKDAPAVEEDVAKDLNADVNHSVDSSNAIPEEKGLGTNETEEENVVVNELQQSMNDSKDEKILVETSPVPILRVTKIKSRKKSKNREDAVKTKLILKLPKIILKEPILKIKSSDNLLENYDKKNEETGVIINLNMEDKPCSSNDFTKLIESTIRTNEPTSGITLKLKSKNKKKGSKHKKKMKNTNENVCSDDKTVEGSNVIFNPSEASIMFPDLSTPSDAITINDTYSMPLFIASDDFKEKKHDVFSTVLEESVENFSMDEKCILESSNISPRKGTRKKKKVMNKQNNFDLFIPTTVIDSNLPEIDKSIVSSIGSDVGEKKQSVEPETFEITEVPDVLESETNILPSSEYSLQQFENMETNSRKKSKTRAKKYKSKNIVESSNSLQSEMESDILDESISKSLSSEDNYLNKKEESNILSDQDGAQTDSSKTEKVQEPAKAILRPSRITGKRKSKLDSSENSIEKPLVEMPLRQDEHLNKGILPIEESKIQENDEVDKSLEPKDSRTINLQNNIEETPESIVTKPARSLRSTLKITYKQSNIFALQIESEEVADLKKTENSKSILSNNLVKMENSDLIIGINRKQETSDCFEKDIDKKEEIPRENGEMNNKCQGKQSNSDIHDPSVRESSSEIVPHIFDEIGGTSEKKKLNYRRSKKIRKTRSTSKSEDINDLLKDLEENINRAPNDNGKIISDSENLVTVDNIQENDTNHLIETSEETDNICQNIDNHIKANRKEKKTNLRLDSVDLKIIIPEKDPSSNLQEKEDLNISTSQKTLITNNERSNELEIEDDFTINNEDSESPKKLNKTKKSRKERIQKHLPPCDDVEKSNAKFDNIQLVGKSNISEFNDNPQVDSPKVKDAFEFEDDLIPIEKLSPQFKRRYFKDPKIPFDDDNESPISKNIGSEIDKTPSKRKSKEKLVRNLEKAKEFSLDSSHVRKHRNAKTKALENINALEKKIDQSLDIEPQQEDGEEKESISLFKRRKDSKRNEIIEKHANQILSDKSREVKTVEIVEIGDIITPRKSRLAKAKAIENIKILEKRPDDILDEETNVSEDIRIEIAPSIIKESAEVTFPYPSKDWTKLLEENPEAPIDNLENNDSENVHKNNGDIVNNTFLLEENIDYSINIDSSEKLVNDVSVSDTKKRKNSRINPKPNISDLLQEKEISTVENTRRRKNRFKLSESIDETNNSSEIAQKYSDTDIISEISGDELLMHEEIEPIDKKDSETAFSSLKEKVNDTVFQNDTSGNRKSRLAKSKALENINDLKKIDVDLPSDIDDIKYLAKTEKNTKTKYKLDNLDNKSNLTDISGIVKAAIESIPHEKSKRKNKKQLDKNIPGYSLEEKIVNAADCYDINKIDDDPEEPVLFTLHKNKNIQTKEMNTLNIQTTEKTQSQGEKVENSDLKSSRKGKIAKDKTLENVPVVSDNKSDFLNSLDTSLEATIVEISSILKSEIKPSLDKKILDDEYSKCITTDLVPSEFDKSAVTVETSNETWLKENKSEKTDVLRESEIEMEQLQECAQKKRCSKDMPEDERTRSEKNPKLEGDEAEEPENKRRSRRACKVNTYNENELAEAIFLQASADKEKEKSRRKKENLEQNKTSTNEKKMNSDELFDLLKATATENFNLPKPGEETSPDDKIDGIKDFTDDNFDDVFDDILKKSQELFKGKSFNQEKSDEPCRYDDSSNTSNFNSSHSRTVGKPTPVLENEEGNDTNKSDPSLDNLYCDICKKSFKRIDNLVKHRSTLTHISKLSEIEAKQAENKLRETLEDYDDSSKSNNMNEYVRKTNESDSLYSYPPTPGNDALKIAEIITGAFEKPAINSDNFSEIVPPVSNYRRYKSLGERKSFESDQGSSNISENLESNIYGPHITNNAGVILEKQITLLQNIIENRGLEYIDDISMSSYHSLENSNHRDSPVSIISSKLDDSNNLIFPQNNLTSSVHRDESENFLKPPQIEDVSEDSVNLKIAEDVKARKVLNRDEELFLECCSLLKSSSEVSNFSKKSNRTSALTNVALKMSDEPDMFESKNLVDKVNEESTDYSRMATPLGDSFGDTSDSNTISSNWGMNKDEQIDKKEGNYFNFRHDQSGQTEGMSSNSTRFKKLVSRAIKMPFRNVSKIIKSRKHSSSESSIPDEKDFASDSSSKMPTKGALKVFEGLKVSIPTEELNLAEVLNNSPPIKKVDTSNLVETHLEKQFLSPKTPRSARKSKPVKNKQQIDDRFIFKVKKKSTLKDDEKTKYSQETSDKISDVYDFEETQDNTDVFAKPDFKTFRTKEPEDKTDIVENNSEGQTLSSSSSSTTSNSKKPKTNECITKKKHMIMGRIFKNALKPKMDEEIRDIPIIDHNELVENYVLSCNSKVEEEFKRPKMTEEEMNYLFDKLLDTSGGTTRKQSIQNKIEAKTSGMKKKLKTKCKKRQRSNSDSTDDEFGLNKIVRKRPNRKNAKEEDNSINLEQELKECIGVASRKSQRKCTSGKQNVLVEYWSSDESAFEAFLENHLQELSETTEIPVPKTEENCQKVEKVDTNRRPSAGDKDTKIKSKVKDASIKKKSIAKENSTSPDSQELSAQSHRRKRTAAHPLYHWSSSSEDEMQDLIEVKSIRDDPDDEYDEDRPVQHGWIVGDSPKKLVTMLAQAKGKKTEPESSVKEQGKKKNSNS</sequence>
<evidence type="ECO:0000256" key="3">
    <source>
        <dbReference type="SAM" id="MobiDB-lite"/>
    </source>
</evidence>
<feature type="compositionally biased region" description="Basic residues" evidence="3">
    <location>
        <begin position="1333"/>
        <end position="1345"/>
    </location>
</feature>
<dbReference type="Proteomes" id="UP001516400">
    <property type="component" value="Unassembled WGS sequence"/>
</dbReference>
<feature type="compositionally biased region" description="Basic residues" evidence="3">
    <location>
        <begin position="1773"/>
        <end position="1787"/>
    </location>
</feature>
<feature type="region of interest" description="Disordered" evidence="3">
    <location>
        <begin position="532"/>
        <end position="553"/>
    </location>
</feature>
<feature type="compositionally biased region" description="Polar residues" evidence="3">
    <location>
        <begin position="3017"/>
        <end position="3030"/>
    </location>
</feature>
<gene>
    <name evidence="5" type="ORF">HHI36_004515</name>
</gene>
<organism evidence="5 6">
    <name type="scientific">Cryptolaemus montrouzieri</name>
    <dbReference type="NCBI Taxonomy" id="559131"/>
    <lineage>
        <taxon>Eukaryota</taxon>
        <taxon>Metazoa</taxon>
        <taxon>Ecdysozoa</taxon>
        <taxon>Arthropoda</taxon>
        <taxon>Hexapoda</taxon>
        <taxon>Insecta</taxon>
        <taxon>Pterygota</taxon>
        <taxon>Neoptera</taxon>
        <taxon>Endopterygota</taxon>
        <taxon>Coleoptera</taxon>
        <taxon>Polyphaga</taxon>
        <taxon>Cucujiformia</taxon>
        <taxon>Coccinelloidea</taxon>
        <taxon>Coccinellidae</taxon>
        <taxon>Scymninae</taxon>
        <taxon>Scymnini</taxon>
        <taxon>Cryptolaemus</taxon>
    </lineage>
</organism>
<feature type="region of interest" description="Disordered" evidence="3">
    <location>
        <begin position="1860"/>
        <end position="1884"/>
    </location>
</feature>
<feature type="region of interest" description="Disordered" evidence="3">
    <location>
        <begin position="1382"/>
        <end position="1408"/>
    </location>
</feature>
<feature type="coiled-coil region" evidence="2">
    <location>
        <begin position="2715"/>
        <end position="2742"/>
    </location>
</feature>
<feature type="region of interest" description="Disordered" evidence="3">
    <location>
        <begin position="3009"/>
        <end position="3030"/>
    </location>
</feature>
<proteinExistence type="predicted"/>
<feature type="compositionally biased region" description="Low complexity" evidence="3">
    <location>
        <begin position="3257"/>
        <end position="3267"/>
    </location>
</feature>
<feature type="region of interest" description="Disordered" evidence="3">
    <location>
        <begin position="2635"/>
        <end position="2684"/>
    </location>
</feature>
<feature type="region of interest" description="Disordered" evidence="3">
    <location>
        <begin position="3231"/>
        <end position="3274"/>
    </location>
</feature>
<feature type="region of interest" description="Disordered" evidence="3">
    <location>
        <begin position="1326"/>
        <end position="1360"/>
    </location>
</feature>
<dbReference type="PROSITE" id="PS50157">
    <property type="entry name" value="ZINC_FINGER_C2H2_2"/>
    <property type="match status" value="1"/>
</dbReference>
<feature type="compositionally biased region" description="Basic residues" evidence="3">
    <location>
        <begin position="621"/>
        <end position="642"/>
    </location>
</feature>
<feature type="compositionally biased region" description="Polar residues" evidence="3">
    <location>
        <begin position="1386"/>
        <end position="1398"/>
    </location>
</feature>
<feature type="region of interest" description="Disordered" evidence="3">
    <location>
        <begin position="3366"/>
        <end position="3393"/>
    </location>
</feature>
<dbReference type="PROSITE" id="PS00028">
    <property type="entry name" value="ZINC_FINGER_C2H2_1"/>
    <property type="match status" value="1"/>
</dbReference>
<feature type="compositionally biased region" description="Basic residues" evidence="3">
    <location>
        <begin position="1138"/>
        <end position="1152"/>
    </location>
</feature>
<feature type="region of interest" description="Disordered" evidence="3">
    <location>
        <begin position="2546"/>
        <end position="2576"/>
    </location>
</feature>
<feature type="compositionally biased region" description="Low complexity" evidence="3">
    <location>
        <begin position="2650"/>
        <end position="2661"/>
    </location>
</feature>
<feature type="compositionally biased region" description="Basic and acidic residues" evidence="3">
    <location>
        <begin position="2492"/>
        <end position="2511"/>
    </location>
</feature>
<feature type="compositionally biased region" description="Basic and acidic residues" evidence="3">
    <location>
        <begin position="2363"/>
        <end position="2376"/>
    </location>
</feature>
<feature type="region of interest" description="Disordered" evidence="3">
    <location>
        <begin position="1762"/>
        <end position="1796"/>
    </location>
</feature>
<feature type="compositionally biased region" description="Basic and acidic residues" evidence="3">
    <location>
        <begin position="3474"/>
        <end position="3509"/>
    </location>
</feature>
<accession>A0ABD2NS34</accession>
<keyword evidence="1" id="KW-0479">Metal-binding</keyword>
<evidence type="ECO:0000256" key="1">
    <source>
        <dbReference type="PROSITE-ProRule" id="PRU00042"/>
    </source>
</evidence>
<evidence type="ECO:0000256" key="2">
    <source>
        <dbReference type="SAM" id="Coils"/>
    </source>
</evidence>
<feature type="region of interest" description="Disordered" evidence="3">
    <location>
        <begin position="3083"/>
        <end position="3110"/>
    </location>
</feature>
<feature type="compositionally biased region" description="Basic and acidic residues" evidence="3">
    <location>
        <begin position="2635"/>
        <end position="2649"/>
    </location>
</feature>
<dbReference type="EMBL" id="JABFTP020000144">
    <property type="protein sequence ID" value="KAL3281304.1"/>
    <property type="molecule type" value="Genomic_DNA"/>
</dbReference>
<feature type="region of interest" description="Disordered" evidence="3">
    <location>
        <begin position="619"/>
        <end position="643"/>
    </location>
</feature>
<keyword evidence="2" id="KW-0175">Coiled coil</keyword>
<keyword evidence="1" id="KW-0862">Zinc</keyword>
<feature type="region of interest" description="Disordered" evidence="3">
    <location>
        <begin position="3467"/>
        <end position="3618"/>
    </location>
</feature>
<name>A0ABD2NS34_9CUCU</name>
<feature type="compositionally biased region" description="Low complexity" evidence="3">
    <location>
        <begin position="224"/>
        <end position="239"/>
    </location>
</feature>
<protein>
    <recommendedName>
        <fullName evidence="4">C2H2-type domain-containing protein</fullName>
    </recommendedName>
</protein>
<feature type="compositionally biased region" description="Polar residues" evidence="3">
    <location>
        <begin position="1348"/>
        <end position="1358"/>
    </location>
</feature>
<keyword evidence="1" id="KW-0863">Zinc-finger</keyword>
<feature type="compositionally biased region" description="Basic and acidic residues" evidence="3">
    <location>
        <begin position="3599"/>
        <end position="3612"/>
    </location>
</feature>
<feature type="compositionally biased region" description="Polar residues" evidence="3">
    <location>
        <begin position="1576"/>
        <end position="1588"/>
    </location>
</feature>
<feature type="region of interest" description="Disordered" evidence="3">
    <location>
        <begin position="2485"/>
        <end position="2527"/>
    </location>
</feature>
<feature type="region of interest" description="Disordered" evidence="3">
    <location>
        <begin position="991"/>
        <end position="1011"/>
    </location>
</feature>
<feature type="region of interest" description="Disordered" evidence="3">
    <location>
        <begin position="1138"/>
        <end position="1160"/>
    </location>
</feature>
<feature type="compositionally biased region" description="Basic and acidic residues" evidence="3">
    <location>
        <begin position="1589"/>
        <end position="1599"/>
    </location>
</feature>
<feature type="region of interest" description="Disordered" evidence="3">
    <location>
        <begin position="3157"/>
        <end position="3178"/>
    </location>
</feature>
<feature type="compositionally biased region" description="Basic residues" evidence="3">
    <location>
        <begin position="3167"/>
        <end position="3176"/>
    </location>
</feature>
<feature type="region of interest" description="Disordered" evidence="3">
    <location>
        <begin position="1567"/>
        <end position="1600"/>
    </location>
</feature>
<feature type="region of interest" description="Disordered" evidence="3">
    <location>
        <begin position="1"/>
        <end position="28"/>
    </location>
</feature>
<feature type="region of interest" description="Disordered" evidence="3">
    <location>
        <begin position="214"/>
        <end position="248"/>
    </location>
</feature>